<protein>
    <submittedName>
        <fullName evidence="2">Uncharacterized protein</fullName>
    </submittedName>
</protein>
<evidence type="ECO:0000313" key="2">
    <source>
        <dbReference type="EMBL" id="MPC80187.1"/>
    </source>
</evidence>
<feature type="region of interest" description="Disordered" evidence="1">
    <location>
        <begin position="1"/>
        <end position="60"/>
    </location>
</feature>
<feature type="compositionally biased region" description="Basic and acidic residues" evidence="1">
    <location>
        <begin position="41"/>
        <end position="53"/>
    </location>
</feature>
<gene>
    <name evidence="2" type="ORF">E2C01_074758</name>
</gene>
<feature type="compositionally biased region" description="Basic and acidic residues" evidence="1">
    <location>
        <begin position="22"/>
        <end position="33"/>
    </location>
</feature>
<feature type="compositionally biased region" description="Basic and acidic residues" evidence="1">
    <location>
        <begin position="1"/>
        <end position="13"/>
    </location>
</feature>
<keyword evidence="3" id="KW-1185">Reference proteome</keyword>
<name>A0A5B7IF44_PORTR</name>
<dbReference type="EMBL" id="VSRR010053305">
    <property type="protein sequence ID" value="MPC80187.1"/>
    <property type="molecule type" value="Genomic_DNA"/>
</dbReference>
<dbReference type="Proteomes" id="UP000324222">
    <property type="component" value="Unassembled WGS sequence"/>
</dbReference>
<evidence type="ECO:0000313" key="3">
    <source>
        <dbReference type="Proteomes" id="UP000324222"/>
    </source>
</evidence>
<dbReference type="AlphaFoldDB" id="A0A5B7IF44"/>
<reference evidence="2 3" key="1">
    <citation type="submission" date="2019-05" db="EMBL/GenBank/DDBJ databases">
        <title>Another draft genome of Portunus trituberculatus and its Hox gene families provides insights of decapod evolution.</title>
        <authorList>
            <person name="Jeong J.-H."/>
            <person name="Song I."/>
            <person name="Kim S."/>
            <person name="Choi T."/>
            <person name="Kim D."/>
            <person name="Ryu S."/>
            <person name="Kim W."/>
        </authorList>
    </citation>
    <scope>NUCLEOTIDE SEQUENCE [LARGE SCALE GENOMIC DNA]</scope>
    <source>
        <tissue evidence="2">Muscle</tissue>
    </source>
</reference>
<evidence type="ECO:0000256" key="1">
    <source>
        <dbReference type="SAM" id="MobiDB-lite"/>
    </source>
</evidence>
<sequence>MKGCNGEEKREGLLQEMNGRAESGRGGEWVKEKEEEEGEEELRMKHEKRDSRKWQQKWVT</sequence>
<comment type="caution">
    <text evidence="2">The sequence shown here is derived from an EMBL/GenBank/DDBJ whole genome shotgun (WGS) entry which is preliminary data.</text>
</comment>
<proteinExistence type="predicted"/>
<accession>A0A5B7IF44</accession>
<organism evidence="2 3">
    <name type="scientific">Portunus trituberculatus</name>
    <name type="common">Swimming crab</name>
    <name type="synonym">Neptunus trituberculatus</name>
    <dbReference type="NCBI Taxonomy" id="210409"/>
    <lineage>
        <taxon>Eukaryota</taxon>
        <taxon>Metazoa</taxon>
        <taxon>Ecdysozoa</taxon>
        <taxon>Arthropoda</taxon>
        <taxon>Crustacea</taxon>
        <taxon>Multicrustacea</taxon>
        <taxon>Malacostraca</taxon>
        <taxon>Eumalacostraca</taxon>
        <taxon>Eucarida</taxon>
        <taxon>Decapoda</taxon>
        <taxon>Pleocyemata</taxon>
        <taxon>Brachyura</taxon>
        <taxon>Eubrachyura</taxon>
        <taxon>Portunoidea</taxon>
        <taxon>Portunidae</taxon>
        <taxon>Portuninae</taxon>
        <taxon>Portunus</taxon>
    </lineage>
</organism>